<evidence type="ECO:0000313" key="2">
    <source>
        <dbReference type="Proteomes" id="UP000790709"/>
    </source>
</evidence>
<gene>
    <name evidence="1" type="ORF">BV22DRAFT_1023467</name>
</gene>
<protein>
    <submittedName>
        <fullName evidence="1">Uncharacterized protein</fullName>
    </submittedName>
</protein>
<keyword evidence="2" id="KW-1185">Reference proteome</keyword>
<name>A0ACB8B202_9AGAM</name>
<accession>A0ACB8B202</accession>
<organism evidence="1 2">
    <name type="scientific">Leucogyrophana mollusca</name>
    <dbReference type="NCBI Taxonomy" id="85980"/>
    <lineage>
        <taxon>Eukaryota</taxon>
        <taxon>Fungi</taxon>
        <taxon>Dikarya</taxon>
        <taxon>Basidiomycota</taxon>
        <taxon>Agaricomycotina</taxon>
        <taxon>Agaricomycetes</taxon>
        <taxon>Agaricomycetidae</taxon>
        <taxon>Boletales</taxon>
        <taxon>Boletales incertae sedis</taxon>
        <taxon>Leucogyrophana</taxon>
    </lineage>
</organism>
<proteinExistence type="predicted"/>
<evidence type="ECO:0000313" key="1">
    <source>
        <dbReference type="EMBL" id="KAH7919158.1"/>
    </source>
</evidence>
<comment type="caution">
    <text evidence="1">The sequence shown here is derived from an EMBL/GenBank/DDBJ whole genome shotgun (WGS) entry which is preliminary data.</text>
</comment>
<dbReference type="EMBL" id="MU266689">
    <property type="protein sequence ID" value="KAH7919158.1"/>
    <property type="molecule type" value="Genomic_DNA"/>
</dbReference>
<reference evidence="1" key="1">
    <citation type="journal article" date="2021" name="New Phytol.">
        <title>Evolutionary innovations through gain and loss of genes in the ectomycorrhizal Boletales.</title>
        <authorList>
            <person name="Wu G."/>
            <person name="Miyauchi S."/>
            <person name="Morin E."/>
            <person name="Kuo A."/>
            <person name="Drula E."/>
            <person name="Varga T."/>
            <person name="Kohler A."/>
            <person name="Feng B."/>
            <person name="Cao Y."/>
            <person name="Lipzen A."/>
            <person name="Daum C."/>
            <person name="Hundley H."/>
            <person name="Pangilinan J."/>
            <person name="Johnson J."/>
            <person name="Barry K."/>
            <person name="LaButti K."/>
            <person name="Ng V."/>
            <person name="Ahrendt S."/>
            <person name="Min B."/>
            <person name="Choi I.G."/>
            <person name="Park H."/>
            <person name="Plett J.M."/>
            <person name="Magnuson J."/>
            <person name="Spatafora J.W."/>
            <person name="Nagy L.G."/>
            <person name="Henrissat B."/>
            <person name="Grigoriev I.V."/>
            <person name="Yang Z.L."/>
            <person name="Xu J."/>
            <person name="Martin F.M."/>
        </authorList>
    </citation>
    <scope>NUCLEOTIDE SEQUENCE</scope>
    <source>
        <strain evidence="1">KUC20120723A-06</strain>
    </source>
</reference>
<sequence>MQNGDGHVAKFIPRFNGPYKIIDHHAGTSTYTLDLPNPPNIYPTFHLSELCPHK</sequence>
<dbReference type="Proteomes" id="UP000790709">
    <property type="component" value="Unassembled WGS sequence"/>
</dbReference>